<dbReference type="PANTHER" id="PTHR31964:SF113">
    <property type="entry name" value="USPA DOMAIN-CONTAINING PROTEIN"/>
    <property type="match status" value="1"/>
</dbReference>
<dbReference type="AlphaFoldDB" id="F8B270"/>
<name>F8B270_9ACTN</name>
<dbReference type="PANTHER" id="PTHR31964">
    <property type="entry name" value="ADENINE NUCLEOTIDE ALPHA HYDROLASES-LIKE SUPERFAMILY PROTEIN"/>
    <property type="match status" value="1"/>
</dbReference>
<dbReference type="PRINTS" id="PR01438">
    <property type="entry name" value="UNVRSLSTRESS"/>
</dbReference>
<dbReference type="KEGG" id="fsy:FsymDg_2496"/>
<proteinExistence type="inferred from homology"/>
<dbReference type="SUPFAM" id="SSF52402">
    <property type="entry name" value="Adenine nucleotide alpha hydrolases-like"/>
    <property type="match status" value="2"/>
</dbReference>
<gene>
    <name evidence="3" type="ordered locus">FsymDg_2496</name>
</gene>
<accession>F8B270</accession>
<dbReference type="Proteomes" id="UP000001549">
    <property type="component" value="Chromosome"/>
</dbReference>
<reference evidence="3 4" key="1">
    <citation type="submission" date="2011-05" db="EMBL/GenBank/DDBJ databases">
        <title>Complete sequence of chromosome of Frankia symbiont of Datisca glomerata.</title>
        <authorList>
            <consortium name="US DOE Joint Genome Institute"/>
            <person name="Lucas S."/>
            <person name="Han J."/>
            <person name="Lapidus A."/>
            <person name="Cheng J.-F."/>
            <person name="Goodwin L."/>
            <person name="Pitluck S."/>
            <person name="Peters L."/>
            <person name="Mikhailova N."/>
            <person name="Chertkov O."/>
            <person name="Teshima H."/>
            <person name="Han C."/>
            <person name="Tapia R."/>
            <person name="Land M."/>
            <person name="Hauser L."/>
            <person name="Kyrpides N."/>
            <person name="Ivanova N."/>
            <person name="Pagani I."/>
            <person name="Berry A."/>
            <person name="Pawlowski K."/>
            <person name="Persson T."/>
            <person name="Vanden Heuvel B."/>
            <person name="Benson D."/>
            <person name="Woyke T."/>
        </authorList>
    </citation>
    <scope>NUCLEOTIDE SEQUENCE [LARGE SCALE GENOMIC DNA]</scope>
    <source>
        <strain evidence="4">4085684</strain>
    </source>
</reference>
<evidence type="ECO:0000259" key="2">
    <source>
        <dbReference type="Pfam" id="PF00582"/>
    </source>
</evidence>
<feature type="domain" description="UspA" evidence="2">
    <location>
        <begin position="14"/>
        <end position="152"/>
    </location>
</feature>
<sequence length="325" mass="34684">MQEIREIRDARESREIVVGTDLSEDADKALSWAVDEAQRSGATVRVVLAWSVERCPRVLANHVPSHNADQLEAAAEKLLHETVERIRATAPAVTIIEQPGRADPVDALLNAATNARMLVIGARGSGRLRRLVTGSVSDACVHMSAGAVVVVRWAPEQSRGHELHDGRLAGVPRERRPVLVGVDGSEGSINALRWAATAAAQRKVTLRVLHVWMPAPAMYTGYYAGFEGEGLEKAAQALLEDTLAKGLDDRTDVTVDAGLMLGAAGTSLIRQAAGAQLLVVGARGHEGFAELLLGSTSQRCTHHSPCPVAVIHGGGQRQHGGRQHR</sequence>
<dbReference type="InterPro" id="IPR014729">
    <property type="entry name" value="Rossmann-like_a/b/a_fold"/>
</dbReference>
<dbReference type="InterPro" id="IPR006015">
    <property type="entry name" value="Universal_stress_UspA"/>
</dbReference>
<evidence type="ECO:0000256" key="1">
    <source>
        <dbReference type="ARBA" id="ARBA00008791"/>
    </source>
</evidence>
<feature type="domain" description="UspA" evidence="2">
    <location>
        <begin position="175"/>
        <end position="312"/>
    </location>
</feature>
<dbReference type="EMBL" id="CP002801">
    <property type="protein sequence ID" value="AEH09864.1"/>
    <property type="molecule type" value="Genomic_DNA"/>
</dbReference>
<dbReference type="eggNOG" id="COG0589">
    <property type="taxonomic scope" value="Bacteria"/>
</dbReference>
<keyword evidence="4" id="KW-1185">Reference proteome</keyword>
<dbReference type="STRING" id="656024.FsymDg_2496"/>
<dbReference type="InterPro" id="IPR006016">
    <property type="entry name" value="UspA"/>
</dbReference>
<dbReference type="CDD" id="cd00293">
    <property type="entry name" value="USP-like"/>
    <property type="match status" value="2"/>
</dbReference>
<organism evidence="3 4">
    <name type="scientific">Candidatus Protofrankia datiscae</name>
    <dbReference type="NCBI Taxonomy" id="2716812"/>
    <lineage>
        <taxon>Bacteria</taxon>
        <taxon>Bacillati</taxon>
        <taxon>Actinomycetota</taxon>
        <taxon>Actinomycetes</taxon>
        <taxon>Frankiales</taxon>
        <taxon>Frankiaceae</taxon>
        <taxon>Protofrankia</taxon>
    </lineage>
</organism>
<dbReference type="RefSeq" id="WP_013873782.1">
    <property type="nucleotide sequence ID" value="NC_015656.1"/>
</dbReference>
<dbReference type="Gene3D" id="3.40.50.620">
    <property type="entry name" value="HUPs"/>
    <property type="match status" value="2"/>
</dbReference>
<comment type="similarity">
    <text evidence="1">Belongs to the universal stress protein A family.</text>
</comment>
<dbReference type="HOGENOM" id="CLU_049301_2_3_11"/>
<dbReference type="Pfam" id="PF00582">
    <property type="entry name" value="Usp"/>
    <property type="match status" value="2"/>
</dbReference>
<evidence type="ECO:0000313" key="4">
    <source>
        <dbReference type="Proteomes" id="UP000001549"/>
    </source>
</evidence>
<evidence type="ECO:0000313" key="3">
    <source>
        <dbReference type="EMBL" id="AEH09864.1"/>
    </source>
</evidence>
<protein>
    <submittedName>
        <fullName evidence="3">UspA domain-containing protein</fullName>
    </submittedName>
</protein>